<organism evidence="7 8">
    <name type="scientific">Rhynchophorus ferrugineus</name>
    <name type="common">Red palm weevil</name>
    <name type="synonym">Curculio ferrugineus</name>
    <dbReference type="NCBI Taxonomy" id="354439"/>
    <lineage>
        <taxon>Eukaryota</taxon>
        <taxon>Metazoa</taxon>
        <taxon>Ecdysozoa</taxon>
        <taxon>Arthropoda</taxon>
        <taxon>Hexapoda</taxon>
        <taxon>Insecta</taxon>
        <taxon>Pterygota</taxon>
        <taxon>Neoptera</taxon>
        <taxon>Endopterygota</taxon>
        <taxon>Coleoptera</taxon>
        <taxon>Polyphaga</taxon>
        <taxon>Cucujiformia</taxon>
        <taxon>Curculionidae</taxon>
        <taxon>Dryophthorinae</taxon>
        <taxon>Rhynchophorus</taxon>
    </lineage>
</organism>
<keyword evidence="8" id="KW-1185">Reference proteome</keyword>
<dbReference type="InterPro" id="IPR016187">
    <property type="entry name" value="CTDL_fold"/>
</dbReference>
<evidence type="ECO:0000313" key="7">
    <source>
        <dbReference type="EMBL" id="KAF7276452.1"/>
    </source>
</evidence>
<keyword evidence="2" id="KW-0964">Secreted</keyword>
<gene>
    <name evidence="7" type="ORF">GWI33_010310</name>
</gene>
<dbReference type="Pfam" id="PF00059">
    <property type="entry name" value="Lectin_C"/>
    <property type="match status" value="1"/>
</dbReference>
<dbReference type="CDD" id="cd00037">
    <property type="entry name" value="CLECT"/>
    <property type="match status" value="1"/>
</dbReference>
<comment type="subcellular location">
    <subcellularLocation>
        <location evidence="1">Secreted</location>
    </subcellularLocation>
</comment>
<dbReference type="InterPro" id="IPR051663">
    <property type="entry name" value="CLec_Tetranectin-domain"/>
</dbReference>
<dbReference type="InterPro" id="IPR016186">
    <property type="entry name" value="C-type_lectin-like/link_sf"/>
</dbReference>
<evidence type="ECO:0000256" key="2">
    <source>
        <dbReference type="ARBA" id="ARBA00022525"/>
    </source>
</evidence>
<evidence type="ECO:0000313" key="8">
    <source>
        <dbReference type="Proteomes" id="UP000625711"/>
    </source>
</evidence>
<feature type="domain" description="C-type lectin" evidence="6">
    <location>
        <begin position="24"/>
        <end position="146"/>
    </location>
</feature>
<accession>A0A834I8G5</accession>
<name>A0A834I8G5_RHYFE</name>
<keyword evidence="3 5" id="KW-0732">Signal</keyword>
<dbReference type="GO" id="GO:0030246">
    <property type="term" value="F:carbohydrate binding"/>
    <property type="evidence" value="ECO:0007669"/>
    <property type="project" value="UniProtKB-KW"/>
</dbReference>
<dbReference type="Proteomes" id="UP000625711">
    <property type="component" value="Unassembled WGS sequence"/>
</dbReference>
<evidence type="ECO:0000256" key="3">
    <source>
        <dbReference type="ARBA" id="ARBA00022729"/>
    </source>
</evidence>
<evidence type="ECO:0000256" key="4">
    <source>
        <dbReference type="ARBA" id="ARBA00022734"/>
    </source>
</evidence>
<evidence type="ECO:0000256" key="1">
    <source>
        <dbReference type="ARBA" id="ARBA00004613"/>
    </source>
</evidence>
<sequence length="152" mass="17175">MLRFLLPLSLVLSSASALNRTSFLHSDNYHVSTVTATFSQALFDCKRLGWVLAIEEDAEETSALNTVLTETGHQADNIWLGGVYQEISGFYSQWIWIENGKIIEYTNWQSGEPSQSSTYPCIRKDALTSSYPGQWYANNCESNSYYFICQGD</sequence>
<dbReference type="SUPFAM" id="SSF56436">
    <property type="entry name" value="C-type lectin-like"/>
    <property type="match status" value="1"/>
</dbReference>
<reference evidence="7" key="1">
    <citation type="submission" date="2020-08" db="EMBL/GenBank/DDBJ databases">
        <title>Genome sequencing and assembly of the red palm weevil Rhynchophorus ferrugineus.</title>
        <authorList>
            <person name="Dias G.B."/>
            <person name="Bergman C.M."/>
            <person name="Manee M."/>
        </authorList>
    </citation>
    <scope>NUCLEOTIDE SEQUENCE</scope>
    <source>
        <strain evidence="7">AA-2017</strain>
        <tissue evidence="7">Whole larva</tissue>
    </source>
</reference>
<keyword evidence="4" id="KW-0430">Lectin</keyword>
<evidence type="ECO:0000259" key="6">
    <source>
        <dbReference type="PROSITE" id="PS50041"/>
    </source>
</evidence>
<dbReference type="Gene3D" id="3.10.100.10">
    <property type="entry name" value="Mannose-Binding Protein A, subunit A"/>
    <property type="match status" value="1"/>
</dbReference>
<dbReference type="PANTHER" id="PTHR22799">
    <property type="entry name" value="TETRANECTIN-RELATED"/>
    <property type="match status" value="1"/>
</dbReference>
<dbReference type="SMART" id="SM00034">
    <property type="entry name" value="CLECT"/>
    <property type="match status" value="1"/>
</dbReference>
<protein>
    <recommendedName>
        <fullName evidence="6">C-type lectin domain-containing protein</fullName>
    </recommendedName>
</protein>
<dbReference type="GO" id="GO:0005615">
    <property type="term" value="C:extracellular space"/>
    <property type="evidence" value="ECO:0007669"/>
    <property type="project" value="TreeGrafter"/>
</dbReference>
<dbReference type="InterPro" id="IPR001304">
    <property type="entry name" value="C-type_lectin-like"/>
</dbReference>
<proteinExistence type="predicted"/>
<dbReference type="OrthoDB" id="6338838at2759"/>
<evidence type="ECO:0000256" key="5">
    <source>
        <dbReference type="SAM" id="SignalP"/>
    </source>
</evidence>
<dbReference type="GO" id="GO:0008083">
    <property type="term" value="F:growth factor activity"/>
    <property type="evidence" value="ECO:0007669"/>
    <property type="project" value="TreeGrafter"/>
</dbReference>
<dbReference type="EMBL" id="JAACXV010006687">
    <property type="protein sequence ID" value="KAF7276452.1"/>
    <property type="molecule type" value="Genomic_DNA"/>
</dbReference>
<comment type="caution">
    <text evidence="7">The sequence shown here is derived from an EMBL/GenBank/DDBJ whole genome shotgun (WGS) entry which is preliminary data.</text>
</comment>
<dbReference type="PANTHER" id="PTHR22799:SF1">
    <property type="entry name" value="C-TYPE LECTIN DOMAIN FAMILY 11 MEMBER A"/>
    <property type="match status" value="1"/>
</dbReference>
<dbReference type="PROSITE" id="PS50041">
    <property type="entry name" value="C_TYPE_LECTIN_2"/>
    <property type="match status" value="1"/>
</dbReference>
<feature type="signal peptide" evidence="5">
    <location>
        <begin position="1"/>
        <end position="17"/>
    </location>
</feature>
<dbReference type="AlphaFoldDB" id="A0A834I8G5"/>
<feature type="chain" id="PRO_5032867099" description="C-type lectin domain-containing protein" evidence="5">
    <location>
        <begin position="18"/>
        <end position="152"/>
    </location>
</feature>